<dbReference type="AlphaFoldDB" id="A0A0E0DIM4"/>
<organism evidence="4">
    <name type="scientific">Oryza meridionalis</name>
    <dbReference type="NCBI Taxonomy" id="40149"/>
    <lineage>
        <taxon>Eukaryota</taxon>
        <taxon>Viridiplantae</taxon>
        <taxon>Streptophyta</taxon>
        <taxon>Embryophyta</taxon>
        <taxon>Tracheophyta</taxon>
        <taxon>Spermatophyta</taxon>
        <taxon>Magnoliopsida</taxon>
        <taxon>Liliopsida</taxon>
        <taxon>Poales</taxon>
        <taxon>Poaceae</taxon>
        <taxon>BOP clade</taxon>
        <taxon>Oryzoideae</taxon>
        <taxon>Oryzeae</taxon>
        <taxon>Oryzinae</taxon>
        <taxon>Oryza</taxon>
    </lineage>
</organism>
<dbReference type="InterPro" id="IPR000210">
    <property type="entry name" value="BTB/POZ_dom"/>
</dbReference>
<dbReference type="InterPro" id="IPR002083">
    <property type="entry name" value="MATH/TRAF_dom"/>
</dbReference>
<reference evidence="4" key="2">
    <citation type="submission" date="2018-05" db="EMBL/GenBank/DDBJ databases">
        <title>OmerRS3 (Oryza meridionalis Reference Sequence Version 3).</title>
        <authorList>
            <person name="Zhang J."/>
            <person name="Kudrna D."/>
            <person name="Lee S."/>
            <person name="Talag J."/>
            <person name="Welchert J."/>
            <person name="Wing R.A."/>
        </authorList>
    </citation>
    <scope>NUCLEOTIDE SEQUENCE [LARGE SCALE GENOMIC DNA]</scope>
    <source>
        <strain evidence="4">cv. OR44</strain>
    </source>
</reference>
<dbReference type="InterPro" id="IPR011333">
    <property type="entry name" value="SKP1/BTB/POZ_sf"/>
</dbReference>
<dbReference type="Gramene" id="OMERI04G21570.1">
    <property type="protein sequence ID" value="OMERI04G21570.1"/>
    <property type="gene ID" value="OMERI04G21570"/>
</dbReference>
<dbReference type="SUPFAM" id="SSF49599">
    <property type="entry name" value="TRAF domain-like"/>
    <property type="match status" value="2"/>
</dbReference>
<name>A0A0E0DIM4_9ORYZ</name>
<dbReference type="Gene3D" id="2.60.210.10">
    <property type="entry name" value="Apoptosis, Tumor Necrosis Factor Receptor Associated Protein 2, Chain A"/>
    <property type="match status" value="2"/>
</dbReference>
<keyword evidence="5" id="KW-1185">Reference proteome</keyword>
<dbReference type="Proteomes" id="UP000008021">
    <property type="component" value="Chromosome 4"/>
</dbReference>
<dbReference type="InterPro" id="IPR008974">
    <property type="entry name" value="TRAF-like"/>
</dbReference>
<evidence type="ECO:0000313" key="5">
    <source>
        <dbReference type="Proteomes" id="UP000008021"/>
    </source>
</evidence>
<protein>
    <recommendedName>
        <fullName evidence="6">BTB domain-containing protein</fullName>
    </recommendedName>
</protein>
<dbReference type="Gene3D" id="3.30.710.10">
    <property type="entry name" value="Potassium Channel Kv1.1, Chain A"/>
    <property type="match status" value="2"/>
</dbReference>
<evidence type="ECO:0000259" key="2">
    <source>
        <dbReference type="PROSITE" id="PS50097"/>
    </source>
</evidence>
<dbReference type="SUPFAM" id="SSF54695">
    <property type="entry name" value="POZ domain"/>
    <property type="match status" value="2"/>
</dbReference>
<dbReference type="Pfam" id="PF22486">
    <property type="entry name" value="MATH_2"/>
    <property type="match status" value="2"/>
</dbReference>
<dbReference type="CDD" id="cd00121">
    <property type="entry name" value="MATH"/>
    <property type="match status" value="2"/>
</dbReference>
<feature type="domain" description="MATH" evidence="3">
    <location>
        <begin position="351"/>
        <end position="480"/>
    </location>
</feature>
<feature type="domain" description="MATH" evidence="3">
    <location>
        <begin position="19"/>
        <end position="155"/>
    </location>
</feature>
<proteinExistence type="predicted"/>
<evidence type="ECO:0000256" key="1">
    <source>
        <dbReference type="ARBA" id="ARBA00004906"/>
    </source>
</evidence>
<evidence type="ECO:0000259" key="3">
    <source>
        <dbReference type="PROSITE" id="PS50144"/>
    </source>
</evidence>
<dbReference type="EnsemblPlants" id="OMERI04G21570.1">
    <property type="protein sequence ID" value="OMERI04G21570.1"/>
    <property type="gene ID" value="OMERI04G21570"/>
</dbReference>
<evidence type="ECO:0008006" key="6">
    <source>
        <dbReference type="Google" id="ProtNLM"/>
    </source>
</evidence>
<reference evidence="4" key="1">
    <citation type="submission" date="2015-04" db="UniProtKB">
        <authorList>
            <consortium name="EnsemblPlants"/>
        </authorList>
    </citation>
    <scope>IDENTIFICATION</scope>
</reference>
<dbReference type="STRING" id="40149.A0A0E0DIM4"/>
<dbReference type="PANTHER" id="PTHR26379">
    <property type="entry name" value="BTB/POZ AND MATH DOMAIN-CONTAINING PROTEIN 1"/>
    <property type="match status" value="1"/>
</dbReference>
<dbReference type="SMART" id="SM00225">
    <property type="entry name" value="BTB"/>
    <property type="match status" value="1"/>
</dbReference>
<dbReference type="HOGENOM" id="CLU_004253_5_2_1"/>
<evidence type="ECO:0000313" key="4">
    <source>
        <dbReference type="EnsemblPlants" id="OMERI04G21570.1"/>
    </source>
</evidence>
<dbReference type="PROSITE" id="PS50144">
    <property type="entry name" value="MATH"/>
    <property type="match status" value="2"/>
</dbReference>
<dbReference type="InterPro" id="IPR045005">
    <property type="entry name" value="BPM1-6"/>
</dbReference>
<dbReference type="SMART" id="SM00061">
    <property type="entry name" value="MATH"/>
    <property type="match status" value="1"/>
</dbReference>
<feature type="domain" description="BTB" evidence="2">
    <location>
        <begin position="515"/>
        <end position="544"/>
    </location>
</feature>
<dbReference type="PANTHER" id="PTHR26379:SF488">
    <property type="entry name" value="OS04G0625400 PROTEIN"/>
    <property type="match status" value="1"/>
</dbReference>
<sequence>MANSSTPPTSSRCLTASVTGTHNFEVTSYSLLEGMGVGKFVSSTTFSVAGYDWNLRFYPDGITDNDGREDFVSASLHLVGTTTGAMPIRVRFRLSLLNGYASTLLGMSRGLTHTFERAGSDCRIPMFVKKSDLQELAIRRIRFTGNDSFKIECSLTIISESRAEDVSTIPVPPSNLHQHLAGMLEGGEIADVEFSVGGGEPFRAHACVLAARSPVFRAELLGPAAARSIKIDDDDMEPATFKALLHFIYTDHLPNDSGFGEDAALQRRLLVVADRYGVDRMKAMCEAKLYESVNVETVSTSDSPHSSYAIDRLITGHQSLVSMASSTASPSDGRSLRLPETLSRCVTASVAAAHNFEVTRYSLLAGVGAGEFVTSGTFSVDGNDWNIQVYTDGWKQEMNAGYVSVFLTKYTLSLSENGGGGGGESVQRSLTHRFDTVGSFWGFPGFMERPRLRQWLLRRGPAAAAGGGGGDDCFTFRCSLTVIREPRTEGVAAVAVPPSDMRRHMANMLRGGDGADVVVVVRDQPFRAHGCVLAARSPVFRAELFGGGHMK</sequence>
<feature type="domain" description="BTB" evidence="2">
    <location>
        <begin position="190"/>
        <end position="257"/>
    </location>
</feature>
<comment type="pathway">
    <text evidence="1">Protein modification; protein ubiquitination.</text>
</comment>
<accession>A0A0E0DIM4</accession>
<dbReference type="Pfam" id="PF00651">
    <property type="entry name" value="BTB"/>
    <property type="match status" value="2"/>
</dbReference>
<dbReference type="eggNOG" id="KOG1987">
    <property type="taxonomic scope" value="Eukaryota"/>
</dbReference>
<dbReference type="GO" id="GO:0016567">
    <property type="term" value="P:protein ubiquitination"/>
    <property type="evidence" value="ECO:0007669"/>
    <property type="project" value="InterPro"/>
</dbReference>
<dbReference type="PROSITE" id="PS50097">
    <property type="entry name" value="BTB"/>
    <property type="match status" value="2"/>
</dbReference>